<gene>
    <name evidence="1" type="ORF">S06H3_24833</name>
</gene>
<evidence type="ECO:0000313" key="1">
    <source>
        <dbReference type="EMBL" id="GAI28321.1"/>
    </source>
</evidence>
<protein>
    <submittedName>
        <fullName evidence="1">Uncharacterized protein</fullName>
    </submittedName>
</protein>
<name>X1NDP2_9ZZZZ</name>
<comment type="caution">
    <text evidence="1">The sequence shown here is derived from an EMBL/GenBank/DDBJ whole genome shotgun (WGS) entry which is preliminary data.</text>
</comment>
<proteinExistence type="predicted"/>
<dbReference type="EMBL" id="BARV01014001">
    <property type="protein sequence ID" value="GAI28321.1"/>
    <property type="molecule type" value="Genomic_DNA"/>
</dbReference>
<sequence length="30" mass="3179">VEELLKSGKPAKVFKVKSSGGDTTKPDFGK</sequence>
<reference evidence="1" key="1">
    <citation type="journal article" date="2014" name="Front. Microbiol.">
        <title>High frequency of phylogenetically diverse reductive dehalogenase-homologous genes in deep subseafloor sedimentary metagenomes.</title>
        <authorList>
            <person name="Kawai M."/>
            <person name="Futagami T."/>
            <person name="Toyoda A."/>
            <person name="Takaki Y."/>
            <person name="Nishi S."/>
            <person name="Hori S."/>
            <person name="Arai W."/>
            <person name="Tsubouchi T."/>
            <person name="Morono Y."/>
            <person name="Uchiyama I."/>
            <person name="Ito T."/>
            <person name="Fujiyama A."/>
            <person name="Inagaki F."/>
            <person name="Takami H."/>
        </authorList>
    </citation>
    <scope>NUCLEOTIDE SEQUENCE</scope>
    <source>
        <strain evidence="1">Expedition CK06-06</strain>
    </source>
</reference>
<feature type="non-terminal residue" evidence="1">
    <location>
        <position position="1"/>
    </location>
</feature>
<accession>X1NDP2</accession>
<organism evidence="1">
    <name type="scientific">marine sediment metagenome</name>
    <dbReference type="NCBI Taxonomy" id="412755"/>
    <lineage>
        <taxon>unclassified sequences</taxon>
        <taxon>metagenomes</taxon>
        <taxon>ecological metagenomes</taxon>
    </lineage>
</organism>
<dbReference type="AlphaFoldDB" id="X1NDP2"/>